<feature type="transmembrane region" description="Helical" evidence="7">
    <location>
        <begin position="20"/>
        <end position="42"/>
    </location>
</feature>
<comment type="function">
    <text evidence="7">May be involved in the degradation of misfolded endoplasmic reticulum (ER) luminal proteins.</text>
</comment>
<feature type="region of interest" description="Disordered" evidence="8">
    <location>
        <begin position="93"/>
        <end position="141"/>
    </location>
</feature>
<reference evidence="10" key="1">
    <citation type="submission" date="2022-12" db="EMBL/GenBank/DDBJ databases">
        <authorList>
            <person name="Petersen C."/>
        </authorList>
    </citation>
    <scope>NUCLEOTIDE SEQUENCE</scope>
    <source>
        <strain evidence="9">IBT 35673</strain>
        <strain evidence="10">IBT 35675</strain>
    </source>
</reference>
<evidence type="ECO:0000256" key="6">
    <source>
        <dbReference type="ARBA" id="ARBA00023136"/>
    </source>
</evidence>
<name>A0A9W9RN36_PENBR</name>
<evidence type="ECO:0000313" key="10">
    <source>
        <dbReference type="EMBL" id="KAJ5363271.1"/>
    </source>
</evidence>
<keyword evidence="5 7" id="KW-1133">Transmembrane helix</keyword>
<gene>
    <name evidence="9" type="ORF">N7452_002264</name>
    <name evidence="10" type="ORF">N7541_004115</name>
</gene>
<dbReference type="Proteomes" id="UP001147695">
    <property type="component" value="Unassembled WGS sequence"/>
</dbReference>
<comment type="caution">
    <text evidence="10">The sequence shown here is derived from an EMBL/GenBank/DDBJ whole genome shotgun (WGS) entry which is preliminary data.</text>
</comment>
<evidence type="ECO:0000256" key="3">
    <source>
        <dbReference type="ARBA" id="ARBA00022692"/>
    </source>
</evidence>
<dbReference type="AlphaFoldDB" id="A0A9W9RN36"/>
<comment type="similarity">
    <text evidence="2 7">Belongs to the derlin family.</text>
</comment>
<protein>
    <recommendedName>
        <fullName evidence="7">Derlin</fullName>
    </recommendedName>
</protein>
<organism evidence="10 11">
    <name type="scientific">Penicillium brevicompactum</name>
    <dbReference type="NCBI Taxonomy" id="5074"/>
    <lineage>
        <taxon>Eukaryota</taxon>
        <taxon>Fungi</taxon>
        <taxon>Dikarya</taxon>
        <taxon>Ascomycota</taxon>
        <taxon>Pezizomycotina</taxon>
        <taxon>Eurotiomycetes</taxon>
        <taxon>Eurotiomycetidae</taxon>
        <taxon>Eurotiales</taxon>
        <taxon>Aspergillaceae</taxon>
        <taxon>Penicillium</taxon>
    </lineage>
</organism>
<dbReference type="Pfam" id="PF04511">
    <property type="entry name" value="DER1"/>
    <property type="match status" value="1"/>
</dbReference>
<comment type="subcellular location">
    <subcellularLocation>
        <location evidence="1 7">Endoplasmic reticulum membrane</location>
        <topology evidence="1 7">Multi-pass membrane protein</topology>
    </subcellularLocation>
</comment>
<evidence type="ECO:0000256" key="5">
    <source>
        <dbReference type="ARBA" id="ARBA00022989"/>
    </source>
</evidence>
<dbReference type="EMBL" id="JAPZBQ010000001">
    <property type="protein sequence ID" value="KAJ5353290.1"/>
    <property type="molecule type" value="Genomic_DNA"/>
</dbReference>
<dbReference type="EMBL" id="JAPZBR010000002">
    <property type="protein sequence ID" value="KAJ5363271.1"/>
    <property type="molecule type" value="Genomic_DNA"/>
</dbReference>
<dbReference type="InterPro" id="IPR007599">
    <property type="entry name" value="DER1"/>
</dbReference>
<dbReference type="Proteomes" id="UP001148299">
    <property type="component" value="Unassembled WGS sequence"/>
</dbReference>
<evidence type="ECO:0000256" key="4">
    <source>
        <dbReference type="ARBA" id="ARBA00022824"/>
    </source>
</evidence>
<feature type="compositionally biased region" description="Polar residues" evidence="8">
    <location>
        <begin position="97"/>
        <end position="112"/>
    </location>
</feature>
<sequence length="141" mass="15678">MAFIYTYSQNNRGQKTHFMFIDIPVVALPYAMLLITMVVRGWQSALTEAMGIPAAHLYNFLTYLYPVYGGGRNFITVPNFVQKYFKREEDRNRSYGWANNPSRSSANAPEGTSSGSSSGSSWGWASSDNWKGRGAGRKLGG</sequence>
<dbReference type="OrthoDB" id="19102at2759"/>
<accession>A0A9W9RN36</accession>
<dbReference type="PANTHER" id="PTHR11009">
    <property type="entry name" value="DER1-LIKE PROTEIN, DERLIN"/>
    <property type="match status" value="1"/>
</dbReference>
<evidence type="ECO:0000256" key="7">
    <source>
        <dbReference type="RuleBase" id="RU363059"/>
    </source>
</evidence>
<keyword evidence="4 7" id="KW-0256">Endoplasmic reticulum</keyword>
<keyword evidence="3 7" id="KW-0812">Transmembrane</keyword>
<proteinExistence type="inferred from homology"/>
<comment type="caution">
    <text evidence="7">Lacks conserved residue(s) required for the propagation of feature annotation.</text>
</comment>
<keyword evidence="11" id="KW-1185">Reference proteome</keyword>
<evidence type="ECO:0000256" key="2">
    <source>
        <dbReference type="ARBA" id="ARBA00008917"/>
    </source>
</evidence>
<dbReference type="GO" id="GO:0005789">
    <property type="term" value="C:endoplasmic reticulum membrane"/>
    <property type="evidence" value="ECO:0007669"/>
    <property type="project" value="UniProtKB-SubCell"/>
</dbReference>
<reference evidence="10" key="2">
    <citation type="journal article" date="2023" name="IMA Fungus">
        <title>Comparative genomic study of the Penicillium genus elucidates a diverse pangenome and 15 lateral gene transfer events.</title>
        <authorList>
            <person name="Petersen C."/>
            <person name="Sorensen T."/>
            <person name="Nielsen M.R."/>
            <person name="Sondergaard T.E."/>
            <person name="Sorensen J.L."/>
            <person name="Fitzpatrick D.A."/>
            <person name="Frisvad J.C."/>
            <person name="Nielsen K.L."/>
        </authorList>
    </citation>
    <scope>NUCLEOTIDE SEQUENCE</scope>
    <source>
        <strain evidence="9">IBT 35673</strain>
        <strain evidence="10">IBT 35675</strain>
    </source>
</reference>
<evidence type="ECO:0000313" key="9">
    <source>
        <dbReference type="EMBL" id="KAJ5353290.1"/>
    </source>
</evidence>
<keyword evidence="6 7" id="KW-0472">Membrane</keyword>
<dbReference type="GO" id="GO:0006950">
    <property type="term" value="P:response to stress"/>
    <property type="evidence" value="ECO:0007669"/>
    <property type="project" value="UniProtKB-ARBA"/>
</dbReference>
<evidence type="ECO:0000256" key="8">
    <source>
        <dbReference type="SAM" id="MobiDB-lite"/>
    </source>
</evidence>
<evidence type="ECO:0000256" key="1">
    <source>
        <dbReference type="ARBA" id="ARBA00004477"/>
    </source>
</evidence>
<feature type="compositionally biased region" description="Low complexity" evidence="8">
    <location>
        <begin position="113"/>
        <end position="127"/>
    </location>
</feature>
<evidence type="ECO:0000313" key="11">
    <source>
        <dbReference type="Proteomes" id="UP001148299"/>
    </source>
</evidence>